<reference evidence="2" key="1">
    <citation type="submission" date="2021-01" db="EMBL/GenBank/DDBJ databases">
        <title>Whole genome shotgun sequence of Planosporangium mesophilum NBRC 109066.</title>
        <authorList>
            <person name="Komaki H."/>
            <person name="Tamura T."/>
        </authorList>
    </citation>
    <scope>NUCLEOTIDE SEQUENCE</scope>
    <source>
        <strain evidence="2">NBRC 109066</strain>
    </source>
</reference>
<evidence type="ECO:0000313" key="2">
    <source>
        <dbReference type="EMBL" id="GII24767.1"/>
    </source>
</evidence>
<dbReference type="RefSeq" id="WP_205864339.1">
    <property type="nucleotide sequence ID" value="NZ_BOON01000041.1"/>
</dbReference>
<comment type="caution">
    <text evidence="2">The sequence shown here is derived from an EMBL/GenBank/DDBJ whole genome shotgun (WGS) entry which is preliminary data.</text>
</comment>
<gene>
    <name evidence="2" type="ORF">Pme01_43640</name>
</gene>
<dbReference type="EMBL" id="BOON01000041">
    <property type="protein sequence ID" value="GII24767.1"/>
    <property type="molecule type" value="Genomic_DNA"/>
</dbReference>
<dbReference type="AlphaFoldDB" id="A0A8J3TFC7"/>
<protein>
    <recommendedName>
        <fullName evidence="4">Lipoprotein</fullName>
    </recommendedName>
</protein>
<evidence type="ECO:0000256" key="1">
    <source>
        <dbReference type="SAM" id="MobiDB-lite"/>
    </source>
</evidence>
<feature type="compositionally biased region" description="Polar residues" evidence="1">
    <location>
        <begin position="34"/>
        <end position="43"/>
    </location>
</feature>
<feature type="region of interest" description="Disordered" evidence="1">
    <location>
        <begin position="20"/>
        <end position="44"/>
    </location>
</feature>
<proteinExistence type="predicted"/>
<evidence type="ECO:0008006" key="4">
    <source>
        <dbReference type="Google" id="ProtNLM"/>
    </source>
</evidence>
<dbReference type="PROSITE" id="PS51257">
    <property type="entry name" value="PROKAR_LIPOPROTEIN"/>
    <property type="match status" value="1"/>
</dbReference>
<accession>A0A8J3TFC7</accession>
<name>A0A8J3TFC7_9ACTN</name>
<dbReference type="Proteomes" id="UP000599074">
    <property type="component" value="Unassembled WGS sequence"/>
</dbReference>
<keyword evidence="3" id="KW-1185">Reference proteome</keyword>
<organism evidence="2 3">
    <name type="scientific">Planosporangium mesophilum</name>
    <dbReference type="NCBI Taxonomy" id="689768"/>
    <lineage>
        <taxon>Bacteria</taxon>
        <taxon>Bacillati</taxon>
        <taxon>Actinomycetota</taxon>
        <taxon>Actinomycetes</taxon>
        <taxon>Micromonosporales</taxon>
        <taxon>Micromonosporaceae</taxon>
        <taxon>Planosporangium</taxon>
    </lineage>
</organism>
<sequence length="165" mass="17536">MADLRAAAVLSVTLLALTGCTQGSSPTDRRPAERTTTMSTSAVRTDREPIAKRFPQLGDFTTVHWQGSAAGSDNGGVPGPTDVHIQALAVLPPQALASAASRYKWKPAPANWDASLRAELRPFLPAAGAWQVSDEFAKDVRTARYSGPVYLDISSGTVFLDVIGR</sequence>
<evidence type="ECO:0000313" key="3">
    <source>
        <dbReference type="Proteomes" id="UP000599074"/>
    </source>
</evidence>